<protein>
    <submittedName>
        <fullName evidence="3">Uncharacterized protein</fullName>
    </submittedName>
</protein>
<evidence type="ECO:0000313" key="3">
    <source>
        <dbReference type="EMBL" id="WIX81819.1"/>
    </source>
</evidence>
<feature type="region of interest" description="Disordered" evidence="1">
    <location>
        <begin position="39"/>
        <end position="63"/>
    </location>
</feature>
<accession>A0A9Y2N079</accession>
<keyword evidence="2" id="KW-1133">Transmembrane helix</keyword>
<keyword evidence="2" id="KW-0472">Membrane</keyword>
<dbReference type="Proteomes" id="UP001236014">
    <property type="component" value="Chromosome"/>
</dbReference>
<dbReference type="EMBL" id="CP127294">
    <property type="protein sequence ID" value="WIX81819.1"/>
    <property type="molecule type" value="Genomic_DNA"/>
</dbReference>
<feature type="compositionally biased region" description="Low complexity" evidence="1">
    <location>
        <begin position="41"/>
        <end position="53"/>
    </location>
</feature>
<dbReference type="AlphaFoldDB" id="A0A9Y2N079"/>
<feature type="transmembrane region" description="Helical" evidence="2">
    <location>
        <begin position="6"/>
        <end position="28"/>
    </location>
</feature>
<evidence type="ECO:0000256" key="2">
    <source>
        <dbReference type="SAM" id="Phobius"/>
    </source>
</evidence>
<keyword evidence="2" id="KW-0812">Transmembrane</keyword>
<dbReference type="KEGG" id="acab:QRX50_14195"/>
<reference evidence="3 4" key="1">
    <citation type="submission" date="2023-06" db="EMBL/GenBank/DDBJ databases">
        <authorList>
            <person name="Oyuntsetseg B."/>
            <person name="Kim S.B."/>
        </authorList>
    </citation>
    <scope>NUCLEOTIDE SEQUENCE [LARGE SCALE GENOMIC DNA]</scope>
    <source>
        <strain evidence="3 4">2-15</strain>
    </source>
</reference>
<evidence type="ECO:0000256" key="1">
    <source>
        <dbReference type="SAM" id="MobiDB-lite"/>
    </source>
</evidence>
<sequence>MNVFTFIAVYAGLAVLLLAALSPVIVELDTRFPVARRKRAAAASPAAPRPAKALKGTRITAHA</sequence>
<keyword evidence="4" id="KW-1185">Reference proteome</keyword>
<dbReference type="RefSeq" id="WP_285972401.1">
    <property type="nucleotide sequence ID" value="NZ_CP127294.1"/>
</dbReference>
<organism evidence="3 4">
    <name type="scientific">Amycolatopsis carbonis</name>
    <dbReference type="NCBI Taxonomy" id="715471"/>
    <lineage>
        <taxon>Bacteria</taxon>
        <taxon>Bacillati</taxon>
        <taxon>Actinomycetota</taxon>
        <taxon>Actinomycetes</taxon>
        <taxon>Pseudonocardiales</taxon>
        <taxon>Pseudonocardiaceae</taxon>
        <taxon>Amycolatopsis</taxon>
    </lineage>
</organism>
<evidence type="ECO:0000313" key="4">
    <source>
        <dbReference type="Proteomes" id="UP001236014"/>
    </source>
</evidence>
<name>A0A9Y2N079_9PSEU</name>
<gene>
    <name evidence="3" type="ORF">QRX50_14195</name>
</gene>
<proteinExistence type="predicted"/>